<dbReference type="Proteomes" id="UP000314294">
    <property type="component" value="Unassembled WGS sequence"/>
</dbReference>
<gene>
    <name evidence="2" type="ORF">EYF80_036667</name>
</gene>
<organism evidence="2 3">
    <name type="scientific">Liparis tanakae</name>
    <name type="common">Tanaka's snailfish</name>
    <dbReference type="NCBI Taxonomy" id="230148"/>
    <lineage>
        <taxon>Eukaryota</taxon>
        <taxon>Metazoa</taxon>
        <taxon>Chordata</taxon>
        <taxon>Craniata</taxon>
        <taxon>Vertebrata</taxon>
        <taxon>Euteleostomi</taxon>
        <taxon>Actinopterygii</taxon>
        <taxon>Neopterygii</taxon>
        <taxon>Teleostei</taxon>
        <taxon>Neoteleostei</taxon>
        <taxon>Acanthomorphata</taxon>
        <taxon>Eupercaria</taxon>
        <taxon>Perciformes</taxon>
        <taxon>Cottioidei</taxon>
        <taxon>Cottales</taxon>
        <taxon>Liparidae</taxon>
        <taxon>Liparis</taxon>
    </lineage>
</organism>
<name>A0A4Z2GHY1_9TELE</name>
<sequence>MWQRSGRRASTWVSRTRISSASSIHCPNKSQWRETEGNGCGKKEEEEEEEEEEIRMYDCLIYVMEKERAGGRERSERVETEQNRLSTRHHFIVSSLSAKMSPQAAVSQRVIGTDRFRFPPRWPAVRADGTEHRNALEEETDSLPNELLDNEELQLHLLSCFPVVLLG</sequence>
<reference evidence="2 3" key="1">
    <citation type="submission" date="2019-03" db="EMBL/GenBank/DDBJ databases">
        <title>First draft genome of Liparis tanakae, snailfish: a comprehensive survey of snailfish specific genes.</title>
        <authorList>
            <person name="Kim W."/>
            <person name="Song I."/>
            <person name="Jeong J.-H."/>
            <person name="Kim D."/>
            <person name="Kim S."/>
            <person name="Ryu S."/>
            <person name="Song J.Y."/>
            <person name="Lee S.K."/>
        </authorList>
    </citation>
    <scope>NUCLEOTIDE SEQUENCE [LARGE SCALE GENOMIC DNA]</scope>
    <source>
        <tissue evidence="2">Muscle</tissue>
    </source>
</reference>
<feature type="region of interest" description="Disordered" evidence="1">
    <location>
        <begin position="1"/>
        <end position="49"/>
    </location>
</feature>
<evidence type="ECO:0000256" key="1">
    <source>
        <dbReference type="SAM" id="MobiDB-lite"/>
    </source>
</evidence>
<protein>
    <submittedName>
        <fullName evidence="2">Uncharacterized protein</fullName>
    </submittedName>
</protein>
<accession>A0A4Z2GHY1</accession>
<feature type="compositionally biased region" description="Polar residues" evidence="1">
    <location>
        <begin position="11"/>
        <end position="30"/>
    </location>
</feature>
<comment type="caution">
    <text evidence="2">The sequence shown here is derived from an EMBL/GenBank/DDBJ whole genome shotgun (WGS) entry which is preliminary data.</text>
</comment>
<dbReference type="AlphaFoldDB" id="A0A4Z2GHY1"/>
<proteinExistence type="predicted"/>
<evidence type="ECO:0000313" key="2">
    <source>
        <dbReference type="EMBL" id="TNN53148.1"/>
    </source>
</evidence>
<evidence type="ECO:0000313" key="3">
    <source>
        <dbReference type="Proteomes" id="UP000314294"/>
    </source>
</evidence>
<dbReference type="EMBL" id="SRLO01000525">
    <property type="protein sequence ID" value="TNN53148.1"/>
    <property type="molecule type" value="Genomic_DNA"/>
</dbReference>
<feature type="compositionally biased region" description="Basic and acidic residues" evidence="1">
    <location>
        <begin position="31"/>
        <end position="44"/>
    </location>
</feature>
<keyword evidence="3" id="KW-1185">Reference proteome</keyword>